<feature type="compositionally biased region" description="Basic and acidic residues" evidence="3">
    <location>
        <begin position="1271"/>
        <end position="1291"/>
    </location>
</feature>
<protein>
    <recommendedName>
        <fullName evidence="4">BTB domain-containing protein</fullName>
    </recommendedName>
</protein>
<dbReference type="PROSITE" id="PS50012">
    <property type="entry name" value="RCC1_3"/>
    <property type="match status" value="3"/>
</dbReference>
<organism evidence="5 6">
    <name type="scientific">Malassezia arunalokei</name>
    <dbReference type="NCBI Taxonomy" id="1514897"/>
    <lineage>
        <taxon>Eukaryota</taxon>
        <taxon>Fungi</taxon>
        <taxon>Dikarya</taxon>
        <taxon>Basidiomycota</taxon>
        <taxon>Ustilaginomycotina</taxon>
        <taxon>Malasseziomycetes</taxon>
        <taxon>Malasseziales</taxon>
        <taxon>Malasseziaceae</taxon>
        <taxon>Malassezia</taxon>
    </lineage>
</organism>
<feature type="compositionally biased region" description="Low complexity" evidence="3">
    <location>
        <begin position="1213"/>
        <end position="1234"/>
    </location>
</feature>
<evidence type="ECO:0000259" key="4">
    <source>
        <dbReference type="PROSITE" id="PS50097"/>
    </source>
</evidence>
<feature type="repeat" description="RCC1" evidence="2">
    <location>
        <begin position="394"/>
        <end position="445"/>
    </location>
</feature>
<feature type="compositionally biased region" description="Polar residues" evidence="3">
    <location>
        <begin position="334"/>
        <end position="350"/>
    </location>
</feature>
<name>A0AAJ6CM84_9BASI</name>
<dbReference type="Gene3D" id="1.25.40.20">
    <property type="entry name" value="Ankyrin repeat-containing domain"/>
    <property type="match status" value="1"/>
</dbReference>
<dbReference type="InterPro" id="IPR000210">
    <property type="entry name" value="BTB/POZ_dom"/>
</dbReference>
<dbReference type="EMBL" id="CP119919">
    <property type="protein sequence ID" value="WFD16402.1"/>
    <property type="molecule type" value="Genomic_DNA"/>
</dbReference>
<dbReference type="Gene3D" id="3.30.710.10">
    <property type="entry name" value="Potassium Channel Kv1.1, Chain A"/>
    <property type="match status" value="2"/>
</dbReference>
<feature type="compositionally biased region" description="Basic residues" evidence="3">
    <location>
        <begin position="1292"/>
        <end position="1303"/>
    </location>
</feature>
<feature type="region of interest" description="Disordered" evidence="3">
    <location>
        <begin position="1271"/>
        <end position="1314"/>
    </location>
</feature>
<feature type="repeat" description="RCC1" evidence="2">
    <location>
        <begin position="254"/>
        <end position="303"/>
    </location>
</feature>
<dbReference type="InterPro" id="IPR011333">
    <property type="entry name" value="SKP1/BTB/POZ_sf"/>
</dbReference>
<proteinExistence type="predicted"/>
<dbReference type="Pfam" id="PF13540">
    <property type="entry name" value="RCC1_2"/>
    <property type="match status" value="1"/>
</dbReference>
<dbReference type="PANTHER" id="PTHR22872">
    <property type="entry name" value="BTK-BINDING PROTEIN-RELATED"/>
    <property type="match status" value="1"/>
</dbReference>
<dbReference type="SUPFAM" id="SSF48403">
    <property type="entry name" value="Ankyrin repeat"/>
    <property type="match status" value="1"/>
</dbReference>
<dbReference type="InterPro" id="IPR051625">
    <property type="entry name" value="Signaling_Regulatory_Domain"/>
</dbReference>
<evidence type="ECO:0000256" key="2">
    <source>
        <dbReference type="PROSITE-ProRule" id="PRU00235"/>
    </source>
</evidence>
<evidence type="ECO:0000313" key="5">
    <source>
        <dbReference type="EMBL" id="WFD16402.1"/>
    </source>
</evidence>
<dbReference type="SUPFAM" id="SSF50985">
    <property type="entry name" value="RCC1/BLIP-II"/>
    <property type="match status" value="1"/>
</dbReference>
<feature type="region of interest" description="Disordered" evidence="3">
    <location>
        <begin position="1083"/>
        <end position="1144"/>
    </location>
</feature>
<keyword evidence="6" id="KW-1185">Reference proteome</keyword>
<feature type="compositionally biased region" description="Polar residues" evidence="3">
    <location>
        <begin position="1135"/>
        <end position="1144"/>
    </location>
</feature>
<feature type="region of interest" description="Disordered" evidence="3">
    <location>
        <begin position="50"/>
        <end position="78"/>
    </location>
</feature>
<dbReference type="InterPro" id="IPR009091">
    <property type="entry name" value="RCC1/BLIP-II"/>
</dbReference>
<feature type="region of interest" description="Disordered" evidence="3">
    <location>
        <begin position="330"/>
        <end position="352"/>
    </location>
</feature>
<dbReference type="SMART" id="SM00248">
    <property type="entry name" value="ANK"/>
    <property type="match status" value="2"/>
</dbReference>
<dbReference type="Gene3D" id="2.130.10.30">
    <property type="entry name" value="Regulator of chromosome condensation 1/beta-lactamase-inhibitor protein II"/>
    <property type="match status" value="1"/>
</dbReference>
<sequence length="1314" mass="145646">MAEGDARTRFSTLGQYGRHAELSQMLSVPSLLDCWSVRDLARFRRVLKGNPSERSSSHARSPASFGTSASGLSQGPCAPAEVNRRDHFGRTVLHLLCASDDPLATEFLLLLLTHPSVNVNLQDEESGWTALHRALYAGHIHIALILLERTDIDYYIKDWEGLTAFDLYNTTVEGTCPSDMDEGSGADLFVWGGNRNYTLGLSHGNDSALPERVKLKCNEGRTPLIAGARFNRPHVRDISMSRWHTVLATNEPRKNVYVCGIGSQARLGRSAQSLPTFEPLRDFSDTASIVVAGSDHTIIVTENGAVYTFGSNRMAQLGYAIEEGLGVVSSSSGTKRSGATSHPNQHSLQGPVSDVSGVELDLQVTPRRVQGPLKREVIVGAAASRLHSVAYTATALYTWGTNNGQLGYDRHSAPVQVQPRRVTVVSVPVRQVAATEFATACLLETWDVMLLHGDANYRVMFPSPRVTSDVGMFRPRQMQPKPCIRKLTCSGTTFAALTDLGDLFTFHVEHSSTTGAKVVPPRPHLVWSVRRKFSAVRDVAIGNDNALILCTADGHVYVRAQKLELKVKSRTPKFQLVPYLQRIVQVRANVTGSFAAMQVPWRLPTIPIRGRSLEQDLVALVSPIQGMLIAGPVACETLHTDNGDENEEDLANSHVPRYVSQAKALLSHINEARPKFVSRDNASHHDAVLLVEHGAYAIPVHRLILALRIPNLASLVWQGGEAYGVTVRDAHTVDCGKLSFASAMFLLLYLYTDDMPPVWCASVGYLVAEQARQADFDVRLVYSELYEWATSLSMTALQEFLASRLVKPPRQTLHPQLHELFEGLLAQKPGPGADIVLHLADADITCHSIFLRRSPMLESLLDWRAMRGDSGYIHIDMPHWTWPVMRVGLAFLYMDADTAAFQGTDEDKSPDQFIDFVLDVLQLADELLLEKLQHITYGFLSPRVKPTNVAALLSDSLRLNAPAFSQVCMEYATRHLETLLEMGCLSSLDVRERHILAEYIQAQQDRVLHRSLARDRMLALSLKHQDYIAELDLPKPSLNLACLKVPKRQKSPRIAPVDDLPAPSTPSLQLQGDESLLFTMDDVAPEPLPEPAWQTVGVRPPRQPRRSSDAPLASSPPMSAPRSSRTEQRPLGLSPPTTSPITPGAQTAVMQMSLATKVTQKERKKQQQQQQQRALSSESRPAWKATSSKSRKSDVWGTSPSSLPGPSLPGTPPAQSFAEIQAQQQAAMVQQRAQQIKPKSFAQILHEEHIAQQQAERDRHEAEAFERWFEEESRRVQEQEARFAQRGDQSRRGRPRRGRRRGKANPTMARIDDD</sequence>
<evidence type="ECO:0000256" key="1">
    <source>
        <dbReference type="ARBA" id="ARBA00022737"/>
    </source>
</evidence>
<dbReference type="InterPro" id="IPR000408">
    <property type="entry name" value="Reg_chr_condens"/>
</dbReference>
<feature type="domain" description="BTB" evidence="4">
    <location>
        <begin position="685"/>
        <end position="755"/>
    </location>
</feature>
<dbReference type="InterPro" id="IPR002110">
    <property type="entry name" value="Ankyrin_rpt"/>
</dbReference>
<gene>
    <name evidence="5" type="ORF">MARU1_002438</name>
</gene>
<feature type="compositionally biased region" description="Polar residues" evidence="3">
    <location>
        <begin position="64"/>
        <end position="73"/>
    </location>
</feature>
<evidence type="ECO:0000313" key="6">
    <source>
        <dbReference type="Proteomes" id="UP001217582"/>
    </source>
</evidence>
<keyword evidence="1" id="KW-0677">Repeat</keyword>
<evidence type="ECO:0000256" key="3">
    <source>
        <dbReference type="SAM" id="MobiDB-lite"/>
    </source>
</evidence>
<dbReference type="InterPro" id="IPR036770">
    <property type="entry name" value="Ankyrin_rpt-contain_sf"/>
</dbReference>
<dbReference type="PANTHER" id="PTHR22872:SF2">
    <property type="entry name" value="INHIBITOR OF BRUTON TYROSINE KINASE"/>
    <property type="match status" value="1"/>
</dbReference>
<accession>A0AAJ6CM84</accession>
<dbReference type="Pfam" id="PF12796">
    <property type="entry name" value="Ank_2"/>
    <property type="match status" value="1"/>
</dbReference>
<reference evidence="5 6" key="1">
    <citation type="submission" date="2023-03" db="EMBL/GenBank/DDBJ databases">
        <title>Mating type loci evolution in Malassezia.</title>
        <authorList>
            <person name="Coelho M.A."/>
        </authorList>
    </citation>
    <scope>NUCLEOTIDE SEQUENCE [LARGE SCALE GENOMIC DNA]</scope>
    <source>
        <strain evidence="5 6">CBS 13387</strain>
    </source>
</reference>
<feature type="region of interest" description="Disordered" evidence="3">
    <location>
        <begin position="1157"/>
        <end position="1234"/>
    </location>
</feature>
<dbReference type="Proteomes" id="UP001217582">
    <property type="component" value="Chromosome 4"/>
</dbReference>
<feature type="repeat" description="RCC1" evidence="2">
    <location>
        <begin position="186"/>
        <end position="251"/>
    </location>
</feature>
<feature type="compositionally biased region" description="Low complexity" evidence="3">
    <location>
        <begin position="1109"/>
        <end position="1123"/>
    </location>
</feature>
<dbReference type="PROSITE" id="PS50097">
    <property type="entry name" value="BTB"/>
    <property type="match status" value="1"/>
</dbReference>